<dbReference type="InterPro" id="IPR030963">
    <property type="entry name" value="DHQ_synth_fam"/>
</dbReference>
<dbReference type="PATRIC" id="fig|1265738.3.peg.3115"/>
<evidence type="ECO:0000256" key="6">
    <source>
        <dbReference type="ARBA" id="ARBA00023141"/>
    </source>
</evidence>
<evidence type="ECO:0000256" key="7">
    <source>
        <dbReference type="ARBA" id="ARBA00023239"/>
    </source>
</evidence>
<keyword evidence="3" id="KW-0028">Amino-acid biosynthesis</keyword>
<keyword evidence="8" id="KW-0170">Cobalt</keyword>
<evidence type="ECO:0000256" key="3">
    <source>
        <dbReference type="ARBA" id="ARBA00022605"/>
    </source>
</evidence>
<dbReference type="AlphaFoldDB" id="M5RX20"/>
<comment type="cofactor">
    <cofactor evidence="2">
        <name>Co(2+)</name>
        <dbReference type="ChEBI" id="CHEBI:48828"/>
    </cofactor>
</comment>
<gene>
    <name evidence="11" type="ORF">RMSM_03119</name>
</gene>
<dbReference type="Pfam" id="PF24621">
    <property type="entry name" value="DHQS_C"/>
    <property type="match status" value="1"/>
</dbReference>
<evidence type="ECO:0000259" key="9">
    <source>
        <dbReference type="Pfam" id="PF01761"/>
    </source>
</evidence>
<evidence type="ECO:0000256" key="5">
    <source>
        <dbReference type="ARBA" id="ARBA00023027"/>
    </source>
</evidence>
<keyword evidence="4" id="KW-0479">Metal-binding</keyword>
<evidence type="ECO:0000259" key="10">
    <source>
        <dbReference type="Pfam" id="PF24621"/>
    </source>
</evidence>
<dbReference type="Pfam" id="PF01761">
    <property type="entry name" value="DHQ_synthase"/>
    <property type="match status" value="1"/>
</dbReference>
<evidence type="ECO:0000256" key="8">
    <source>
        <dbReference type="ARBA" id="ARBA00023285"/>
    </source>
</evidence>
<reference evidence="11 12" key="1">
    <citation type="journal article" date="2013" name="Mar. Genomics">
        <title>Expression of sulfatases in Rhodopirellula baltica and the diversity of sulfatases in the genus Rhodopirellula.</title>
        <authorList>
            <person name="Wegner C.E."/>
            <person name="Richter-Heitmann T."/>
            <person name="Klindworth A."/>
            <person name="Klockow C."/>
            <person name="Richter M."/>
            <person name="Achstetter T."/>
            <person name="Glockner F.O."/>
            <person name="Harder J."/>
        </authorList>
    </citation>
    <scope>NUCLEOTIDE SEQUENCE [LARGE SCALE GENOMIC DNA]</scope>
    <source>
        <strain evidence="11 12">SM1</strain>
    </source>
</reference>
<keyword evidence="12" id="KW-1185">Reference proteome</keyword>
<dbReference type="GO" id="GO:0009073">
    <property type="term" value="P:aromatic amino acid family biosynthetic process"/>
    <property type="evidence" value="ECO:0007669"/>
    <property type="project" value="UniProtKB-KW"/>
</dbReference>
<feature type="domain" description="3-dehydroquinate synthase N-terminal" evidence="9">
    <location>
        <begin position="84"/>
        <end position="196"/>
    </location>
</feature>
<feature type="domain" description="3-dehydroquinate synthase C-terminal" evidence="10">
    <location>
        <begin position="199"/>
        <end position="329"/>
    </location>
</feature>
<dbReference type="GO" id="GO:0003856">
    <property type="term" value="F:3-dehydroquinate synthase activity"/>
    <property type="evidence" value="ECO:0007669"/>
    <property type="project" value="TreeGrafter"/>
</dbReference>
<keyword evidence="7" id="KW-0456">Lyase</keyword>
<dbReference type="PANTHER" id="PTHR43622">
    <property type="entry name" value="3-DEHYDROQUINATE SYNTHASE"/>
    <property type="match status" value="1"/>
</dbReference>
<evidence type="ECO:0000313" key="12">
    <source>
        <dbReference type="Proteomes" id="UP000011991"/>
    </source>
</evidence>
<name>M5RX20_9BACT</name>
<dbReference type="InterPro" id="IPR056179">
    <property type="entry name" value="DHQS_C"/>
</dbReference>
<keyword evidence="6" id="KW-0057">Aromatic amino acid biosynthesis</keyword>
<dbReference type="GO" id="GO:0046872">
    <property type="term" value="F:metal ion binding"/>
    <property type="evidence" value="ECO:0007669"/>
    <property type="project" value="UniProtKB-KW"/>
</dbReference>
<dbReference type="Proteomes" id="UP000011991">
    <property type="component" value="Unassembled WGS sequence"/>
</dbReference>
<sequence>MLNRLSNSTDIAFTASFVHRLRVTDDVAGDDFSVLIDLLDGGDNGRARVLMIAERSVAQSSERVAEIESQLRSEDSIELTSPTILVDGGEPIKNTQTAVEEILGRIHDLNLDRRSYVIAIGGGAMLDAVGYAAAIAHRGIRLVRLPTTTLAQADSGVGVKNAINYFDKKNWIGTFAVPWAVLNDSALLETLPDREFCSGLSEAVKVSLLKDADEFHWLAEHASQISDRDPDMSRRAIHRSCVLHMRHITEGGDPFEMLEARPLDFGHWSAHKLETLSRYQIRHGEAVAIGVAIDCLYSSIKFGLPRQDAEMAVQCLHDLGIQLWHSCLEPVDRLMQGLEEFRQHLGGRLTITMLRGIGDPINVHEIDAVAMKTAIETLGKIAKTKAIPAN</sequence>
<accession>M5RX20</accession>
<comment type="cofactor">
    <cofactor evidence="1">
        <name>NAD(+)</name>
        <dbReference type="ChEBI" id="CHEBI:57540"/>
    </cofactor>
</comment>
<dbReference type="Gene3D" id="1.20.1090.10">
    <property type="entry name" value="Dehydroquinate synthase-like - alpha domain"/>
    <property type="match status" value="1"/>
</dbReference>
<dbReference type="GO" id="GO:0008652">
    <property type="term" value="P:amino acid biosynthetic process"/>
    <property type="evidence" value="ECO:0007669"/>
    <property type="project" value="UniProtKB-KW"/>
</dbReference>
<evidence type="ECO:0000256" key="1">
    <source>
        <dbReference type="ARBA" id="ARBA00001911"/>
    </source>
</evidence>
<evidence type="ECO:0000313" key="11">
    <source>
        <dbReference type="EMBL" id="EMI19952.1"/>
    </source>
</evidence>
<keyword evidence="5" id="KW-0520">NAD</keyword>
<dbReference type="PANTHER" id="PTHR43622:SF7">
    <property type="entry name" value="3-DEHYDROQUINATE SYNTHASE, CHLOROPLASTIC"/>
    <property type="match status" value="1"/>
</dbReference>
<dbReference type="Gene3D" id="3.40.50.1970">
    <property type="match status" value="1"/>
</dbReference>
<evidence type="ECO:0000256" key="2">
    <source>
        <dbReference type="ARBA" id="ARBA00001941"/>
    </source>
</evidence>
<comment type="caution">
    <text evidence="11">The sequence shown here is derived from an EMBL/GenBank/DDBJ whole genome shotgun (WGS) entry which is preliminary data.</text>
</comment>
<dbReference type="InterPro" id="IPR050071">
    <property type="entry name" value="Dehydroquinate_synthase"/>
</dbReference>
<dbReference type="NCBIfam" id="NF004852">
    <property type="entry name" value="PRK06203.1"/>
    <property type="match status" value="1"/>
</dbReference>
<dbReference type="SUPFAM" id="SSF56796">
    <property type="entry name" value="Dehydroquinate synthase-like"/>
    <property type="match status" value="1"/>
</dbReference>
<dbReference type="PIRSF" id="PIRSF001455">
    <property type="entry name" value="DHQ_synth"/>
    <property type="match status" value="1"/>
</dbReference>
<dbReference type="OrthoDB" id="9806583at2"/>
<dbReference type="InterPro" id="IPR030960">
    <property type="entry name" value="DHQS/DOIS_N"/>
</dbReference>
<dbReference type="CDD" id="cd08198">
    <property type="entry name" value="DHQS-like"/>
    <property type="match status" value="1"/>
</dbReference>
<dbReference type="RefSeq" id="WP_008697278.1">
    <property type="nucleotide sequence ID" value="NZ_ANOG01000454.1"/>
</dbReference>
<protein>
    <submittedName>
        <fullName evidence="11">3-dehydroquinate synthase</fullName>
    </submittedName>
</protein>
<dbReference type="EMBL" id="ANOG01000454">
    <property type="protein sequence ID" value="EMI19952.1"/>
    <property type="molecule type" value="Genomic_DNA"/>
</dbReference>
<proteinExistence type="predicted"/>
<evidence type="ECO:0000256" key="4">
    <source>
        <dbReference type="ARBA" id="ARBA00022723"/>
    </source>
</evidence>
<organism evidence="11 12">
    <name type="scientific">Rhodopirellula maiorica SM1</name>
    <dbReference type="NCBI Taxonomy" id="1265738"/>
    <lineage>
        <taxon>Bacteria</taxon>
        <taxon>Pseudomonadati</taxon>
        <taxon>Planctomycetota</taxon>
        <taxon>Planctomycetia</taxon>
        <taxon>Pirellulales</taxon>
        <taxon>Pirellulaceae</taxon>
        <taxon>Novipirellula</taxon>
    </lineage>
</organism>